<name>A0ABS6V258_9PSEU</name>
<dbReference type="EMBL" id="JADQDK010000002">
    <property type="protein sequence ID" value="MBW0138589.1"/>
    <property type="molecule type" value="Genomic_DNA"/>
</dbReference>
<sequence length="77" mass="7902">MSAPTREVGSEPVVPLGELALQLGRLGGVAQRLLAVHMPDRHGRCQGCTVPGTGLPGAVWPCALHFYATAAAQAVGE</sequence>
<dbReference type="RefSeq" id="WP_218601449.1">
    <property type="nucleotide sequence ID" value="NZ_JADQDJ010000021.1"/>
</dbReference>
<dbReference type="Proteomes" id="UP000694287">
    <property type="component" value="Unassembled WGS sequence"/>
</dbReference>
<evidence type="ECO:0000313" key="1">
    <source>
        <dbReference type="EMBL" id="MBW0138589.1"/>
    </source>
</evidence>
<keyword evidence="2" id="KW-1185">Reference proteome</keyword>
<evidence type="ECO:0000313" key="2">
    <source>
        <dbReference type="Proteomes" id="UP000694287"/>
    </source>
</evidence>
<proteinExistence type="predicted"/>
<organism evidence="1 2">
    <name type="scientific">Pseudonocardia abyssalis</name>
    <dbReference type="NCBI Taxonomy" id="2792008"/>
    <lineage>
        <taxon>Bacteria</taxon>
        <taxon>Bacillati</taxon>
        <taxon>Actinomycetota</taxon>
        <taxon>Actinomycetes</taxon>
        <taxon>Pseudonocardiales</taxon>
        <taxon>Pseudonocardiaceae</taxon>
        <taxon>Pseudonocardia</taxon>
    </lineage>
</organism>
<gene>
    <name evidence="1" type="ORF">I4I81_30635</name>
</gene>
<accession>A0ABS6V258</accession>
<reference evidence="1 2" key="1">
    <citation type="submission" date="2020-11" db="EMBL/GenBank/DDBJ databases">
        <title>Pseudonocardia abyssalis sp. nov. and Pseudonocardia oceani sp. nov., description and phylogenomic analysis of two novel actinomycetes isolated from the deep Southern Ocean.</title>
        <authorList>
            <person name="Parra J."/>
        </authorList>
    </citation>
    <scope>NUCLEOTIDE SEQUENCE [LARGE SCALE GENOMIC DNA]</scope>
    <source>
        <strain evidence="1 2">KRD-168</strain>
    </source>
</reference>
<comment type="caution">
    <text evidence="1">The sequence shown here is derived from an EMBL/GenBank/DDBJ whole genome shotgun (WGS) entry which is preliminary data.</text>
</comment>
<protein>
    <submittedName>
        <fullName evidence="1">Uncharacterized protein</fullName>
    </submittedName>
</protein>